<evidence type="ECO:0000313" key="31">
    <source>
        <dbReference type="EMBL" id="PGO25732.1"/>
    </source>
</evidence>
<evidence type="ECO:0000313" key="10">
    <source>
        <dbReference type="EMBL" id="KZD53572.1"/>
    </source>
</evidence>
<evidence type="ECO:0000313" key="65">
    <source>
        <dbReference type="Proteomes" id="UP000223834"/>
    </source>
</evidence>
<evidence type="ECO:0000313" key="36">
    <source>
        <dbReference type="EMBL" id="PHG80167.1"/>
    </source>
</evidence>
<evidence type="ECO:0000313" key="56">
    <source>
        <dbReference type="Proteomes" id="UP000220006"/>
    </source>
</evidence>
<dbReference type="GeneID" id="301200547"/>
<evidence type="ECO:0000313" key="57">
    <source>
        <dbReference type="Proteomes" id="UP000220032"/>
    </source>
</evidence>
<evidence type="ECO:0000313" key="59">
    <source>
        <dbReference type="Proteomes" id="UP000220226"/>
    </source>
</evidence>
<evidence type="ECO:0000313" key="75">
    <source>
        <dbReference type="Proteomes" id="UP000321735"/>
    </source>
</evidence>
<reference evidence="55 56" key="9">
    <citation type="submission" date="2017-09" db="EMBL/GenBank/DDBJ databases">
        <title>Large-scale bioinformatics analysis of Bacillus genomes uncovers conserved roles of natural products in bacterial physiology.</title>
        <authorList>
            <consortium name="Agbiome Team Llc"/>
            <person name="Bleich R.M."/>
            <person name="Grubbs K.J."/>
            <person name="Santa Maria K.C."/>
            <person name="Allen S.E."/>
            <person name="Farag S."/>
            <person name="Shank E.A."/>
            <person name="Bowers A."/>
        </authorList>
    </citation>
    <scope>NUCLEOTIDE SEQUENCE [LARGE SCALE GENOMIC DNA]</scope>
    <source>
        <strain evidence="22 62">AFS002368</strain>
        <strain evidence="23 60">AFS010695</strain>
        <strain evidence="26 57">AFS022681</strain>
        <strain evidence="24 59">AFS025165</strain>
        <strain evidence="36 69">AFS029792</strain>
        <strain evidence="35 70">AFS040105</strain>
        <strain evidence="34 67">AFS041711</strain>
        <strain evidence="33 63">AFS046104</strain>
        <strain evidence="32 65">AFS049141</strain>
        <strain evidence="31 64">AFS050027</strain>
        <strain evidence="30 71">AFS060282</strain>
        <strain evidence="29 66">AFS061806</strain>
        <strain evidence="28 68">AFS083741</strain>
        <strain evidence="18 55">AFS092789</strain>
        <strain evidence="19 56">AFS096845</strain>
    </source>
</reference>
<dbReference type="EMBL" id="NUMG01000005">
    <property type="protein sequence ID" value="PGU04743.1"/>
    <property type="molecule type" value="Genomic_DNA"/>
</dbReference>
<evidence type="ECO:0000313" key="26">
    <source>
        <dbReference type="EMBL" id="PFE07945.1"/>
    </source>
</evidence>
<evidence type="ECO:0000313" key="43">
    <source>
        <dbReference type="EMBL" id="UYW71588.1"/>
    </source>
</evidence>
<evidence type="ECO:0000313" key="24">
    <source>
        <dbReference type="EMBL" id="PFC70315.1"/>
    </source>
</evidence>
<evidence type="ECO:0000313" key="44">
    <source>
        <dbReference type="Proteomes" id="UP000035214"/>
    </source>
</evidence>
<dbReference type="EMBL" id="JAUIQW010000001">
    <property type="protein sequence ID" value="MDN4871779.1"/>
    <property type="molecule type" value="Genomic_DNA"/>
</dbReference>
<dbReference type="EMBL" id="NVMX01000027">
    <property type="protein sequence ID" value="PDZ97260.1"/>
    <property type="molecule type" value="Genomic_DNA"/>
</dbReference>
<dbReference type="Proteomes" id="UP000309400">
    <property type="component" value="Unassembled WGS sequence"/>
</dbReference>
<evidence type="ECO:0000313" key="71">
    <source>
        <dbReference type="Proteomes" id="UP000226257"/>
    </source>
</evidence>
<dbReference type="Proteomes" id="UP000076482">
    <property type="component" value="Unassembled WGS sequence"/>
</dbReference>
<dbReference type="EMBL" id="NULI01000036">
    <property type="protein sequence ID" value="PGS81384.1"/>
    <property type="molecule type" value="Genomic_DNA"/>
</dbReference>
<dbReference type="Proteomes" id="UP000220900">
    <property type="component" value="Unassembled WGS sequence"/>
</dbReference>
<reference evidence="12" key="17">
    <citation type="submission" date="2020-08" db="EMBL/GenBank/DDBJ databases">
        <title>Fungal Genomes of the International Space Station.</title>
        <authorList>
            <person name="Seuylemezian A."/>
            <person name="Singh N.K."/>
            <person name="Wood J."/>
            <person name="Venkateswaran K."/>
        </authorList>
    </citation>
    <scope>NUCLEOTIDE SEQUENCE</scope>
    <source>
        <strain evidence="12">I2-B2</strain>
    </source>
</reference>
<evidence type="ECO:0000313" key="82">
    <source>
        <dbReference type="Proteomes" id="UP000663613"/>
    </source>
</evidence>
<evidence type="ECO:0000313" key="64">
    <source>
        <dbReference type="Proteomes" id="UP000223777"/>
    </source>
</evidence>
<reference evidence="48 49" key="3">
    <citation type="submission" date="2015-09" db="EMBL/GenBank/DDBJ databases">
        <title>Bacillus cereus food isolates.</title>
        <authorList>
            <person name="Boekhorst J."/>
        </authorList>
    </citation>
    <scope>NUCLEOTIDE SEQUENCE [LARGE SCALE GENOMIC DNA]</scope>
    <source>
        <strain evidence="9 49">B4082</strain>
        <strain evidence="10 48">B4088</strain>
    </source>
</reference>
<organism evidence="21 54">
    <name type="scientific">Bacillus cereus</name>
    <dbReference type="NCBI Taxonomy" id="1396"/>
    <lineage>
        <taxon>Bacteria</taxon>
        <taxon>Bacillati</taxon>
        <taxon>Bacillota</taxon>
        <taxon>Bacilli</taxon>
        <taxon>Bacillales</taxon>
        <taxon>Bacillaceae</taxon>
        <taxon>Bacillus</taxon>
        <taxon>Bacillus cereus group</taxon>
    </lineage>
</organism>
<evidence type="ECO:0000313" key="18">
    <source>
        <dbReference type="EMBL" id="PDZ97260.1"/>
    </source>
</evidence>
<dbReference type="EMBL" id="NTWE01000029">
    <property type="protein sequence ID" value="PEW00504.1"/>
    <property type="molecule type" value="Genomic_DNA"/>
</dbReference>
<evidence type="ECO:0000313" key="28">
    <source>
        <dbReference type="EMBL" id="PFK13608.1"/>
    </source>
</evidence>
<dbReference type="Proteomes" id="UP000220635">
    <property type="component" value="Unassembled WGS sequence"/>
</dbReference>
<gene>
    <name evidence="8" type="ORF">AT268_28590</name>
    <name evidence="7" type="ORF">AT274_21010</name>
    <name evidence="5" type="ORF">B4077_0394</name>
    <name evidence="9" type="ORF">B4082_1064</name>
    <name evidence="10" type="ORF">B4088_5747</name>
    <name evidence="16" type="ORF">BJR07_21170</name>
    <name evidence="15" type="ORF">BKK64_22890</name>
    <name evidence="17" type="ORF">BLX06_21705</name>
    <name evidence="38" type="ORF">C1N66_08015</name>
    <name evidence="25" type="ORF">CN263_25945</name>
    <name evidence="24" type="ORF">CN290_26800</name>
    <name evidence="26" type="ORF">CN307_30220</name>
    <name evidence="27" type="ORF">CN357_19920</name>
    <name evidence="23" type="ORF">CN425_15945</name>
    <name evidence="21" type="ORF">CN475_21230</name>
    <name evidence="22" type="ORF">CN491_16510</name>
    <name evidence="20" type="ORF">CN553_10900</name>
    <name evidence="32" type="ORF">CN980_08795</name>
    <name evidence="31" type="ORF">CN984_18710</name>
    <name evidence="33" type="ORF">COA08_02215</name>
    <name evidence="34" type="ORF">COC69_07015</name>
    <name evidence="35" type="ORF">COD19_08170</name>
    <name evidence="36" type="ORF">COI69_20355</name>
    <name evidence="28" type="ORF">COI98_21240</name>
    <name evidence="29" type="ORF">COK86_10715</name>
    <name evidence="30" type="ORF">COK98_28300</name>
    <name evidence="19" type="ORF">COM96_08515</name>
    <name evidence="18" type="ORF">CON36_17815</name>
    <name evidence="37" type="ORF">D0437_02365</name>
    <name evidence="40" type="ORF">DR116_0021165</name>
    <name evidence="1" type="ORF">DX932_13340</name>
    <name evidence="4" type="ORF">F8158_07180</name>
    <name evidence="3" type="ORF">F8165_18780</name>
    <name evidence="2" type="ORF">F8172_11030</name>
    <name evidence="41" type="ORF">FC695_19510</name>
    <name evidence="42" type="ORF">FHG65_24725</name>
    <name evidence="12" type="ORF">H7U08_28380</name>
    <name evidence="11" type="ORF">JCR31_25565</name>
    <name evidence="39" type="ORF">JTF64_17045</name>
    <name evidence="13" type="ORF">NPM19_25020</name>
    <name evidence="43" type="ORF">OK229_12460</name>
    <name evidence="14" type="ORF">QYM23_02545</name>
    <name evidence="6" type="ORF">TQ94_15055</name>
</gene>
<evidence type="ECO:0000313" key="69">
    <source>
        <dbReference type="Proteomes" id="UP000225135"/>
    </source>
</evidence>
<evidence type="ECO:0000313" key="78">
    <source>
        <dbReference type="Proteomes" id="UP000464780"/>
    </source>
</evidence>
<dbReference type="Proteomes" id="UP000221438">
    <property type="component" value="Unassembled WGS sequence"/>
</dbReference>
<evidence type="ECO:0000313" key="25">
    <source>
        <dbReference type="EMBL" id="PFD17298.1"/>
    </source>
</evidence>
<dbReference type="EMBL" id="NUWJ01000191">
    <property type="protein sequence ID" value="PFK13608.1"/>
    <property type="molecule type" value="Genomic_DNA"/>
</dbReference>
<evidence type="ECO:0000313" key="76">
    <source>
        <dbReference type="Proteomes" id="UP000323321"/>
    </source>
</evidence>
<evidence type="ECO:0000313" key="8">
    <source>
        <dbReference type="EMBL" id="KXY39064.1"/>
    </source>
</evidence>
<dbReference type="EMBL" id="CP109872">
    <property type="protein sequence ID" value="UYW71588.1"/>
    <property type="molecule type" value="Genomic_DNA"/>
</dbReference>
<dbReference type="EMBL" id="NTSO01000012">
    <property type="protein sequence ID" value="PFF46896.1"/>
    <property type="molecule type" value="Genomic_DNA"/>
</dbReference>
<dbReference type="EMBL" id="NVDG01000019">
    <property type="protein sequence ID" value="PFU43493.1"/>
    <property type="molecule type" value="Genomic_DNA"/>
</dbReference>
<dbReference type="EMBL" id="CP028009">
    <property type="protein sequence ID" value="QHV43098.1"/>
    <property type="molecule type" value="Genomic_DNA"/>
</dbReference>
<evidence type="ECO:0000313" key="46">
    <source>
        <dbReference type="Proteomes" id="UP000075476"/>
    </source>
</evidence>
<reference evidence="53 54" key="8">
    <citation type="submission" date="2017-09" db="EMBL/GenBank/DDBJ databases">
        <title>Large-scale bioinformatics analysis of Bacillus genomes uncovers conserved roles of natural products in bacterial physiology.</title>
        <authorList>
            <consortium name="Agbiome Team Llc"/>
            <person name="Bleich R.M."/>
            <person name="Kirk G.J."/>
            <person name="Santa Maria K.C."/>
            <person name="Allen S.E."/>
            <person name="Farag S."/>
            <person name="Shank E.A."/>
            <person name="Bowers A."/>
        </authorList>
    </citation>
    <scope>NUCLEOTIDE SEQUENCE [LARGE SCALE GENOMIC DNA]</scope>
    <source>
        <strain evidence="21 54">AFS006334</strain>
        <strain evidence="27 58">AFS020204</strain>
        <strain evidence="25 53">AFS024404</strain>
        <strain evidence="20 61">AFS027647</strain>
    </source>
</reference>
<evidence type="ECO:0000313" key="52">
    <source>
        <dbReference type="Proteomes" id="UP000190641"/>
    </source>
</evidence>
<evidence type="ECO:0000313" key="58">
    <source>
        <dbReference type="Proteomes" id="UP000220210"/>
    </source>
</evidence>
<dbReference type="EMBL" id="MPON01000007">
    <property type="protein sequence ID" value="OKA35505.1"/>
    <property type="molecule type" value="Genomic_DNA"/>
</dbReference>
<reference evidence="39 82" key="19">
    <citation type="submission" date="2021-02" db="EMBL/GenBank/DDBJ databases">
        <title>Bacillus cereus VKM B-370.</title>
        <authorList>
            <person name="Kazantseva O.A."/>
            <person name="Piligrimova E.G."/>
            <person name="Buzikov R.M."/>
            <person name="Shadrin A.M."/>
        </authorList>
    </citation>
    <scope>NUCLEOTIDE SEQUENCE [LARGE SCALE GENOMIC DNA]</scope>
    <source>
        <strain evidence="39 82">VKM B-370</strain>
    </source>
</reference>
<dbReference type="EMBL" id="JACLPZ010000049">
    <property type="protein sequence ID" value="MBY0040413.1"/>
    <property type="molecule type" value="Genomic_DNA"/>
</dbReference>
<dbReference type="Proteomes" id="UP000220032">
    <property type="component" value="Unassembled WGS sequence"/>
</dbReference>
<evidence type="ECO:0000313" key="67">
    <source>
        <dbReference type="Proteomes" id="UP000224203"/>
    </source>
</evidence>
<evidence type="ECO:0000313" key="12">
    <source>
        <dbReference type="EMBL" id="MBY0040413.1"/>
    </source>
</evidence>
<dbReference type="Proteomes" id="UP000219869">
    <property type="component" value="Unassembled WGS sequence"/>
</dbReference>
<dbReference type="Proteomes" id="UP000224203">
    <property type="component" value="Unassembled WGS sequence"/>
</dbReference>
<dbReference type="EMBL" id="LJKE01000112">
    <property type="protein sequence ID" value="KZD53572.1"/>
    <property type="molecule type" value="Genomic_DNA"/>
</dbReference>
<evidence type="ECO:0000313" key="17">
    <source>
        <dbReference type="EMBL" id="OOR72994.1"/>
    </source>
</evidence>
<dbReference type="EMBL" id="SZOH01001357">
    <property type="protein sequence ID" value="TKJ01287.1"/>
    <property type="molecule type" value="Genomic_DNA"/>
</dbReference>
<dbReference type="Proteomes" id="UP001163707">
    <property type="component" value="Chromosome"/>
</dbReference>
<evidence type="ECO:0000313" key="22">
    <source>
        <dbReference type="EMBL" id="PES94402.1"/>
    </source>
</evidence>
<evidence type="ECO:0000313" key="42">
    <source>
        <dbReference type="EMBL" id="TNB94162.1"/>
    </source>
</evidence>
<reference evidence="17 52" key="7">
    <citation type="submission" date="2017-01" db="EMBL/GenBank/DDBJ databases">
        <title>Bacillus cereus isolates.</title>
        <authorList>
            <person name="Beno S.M."/>
        </authorList>
    </citation>
    <scope>NUCLEOTIDE SEQUENCE [LARGE SCALE GENOMIC DNA]</scope>
    <source>
        <strain evidence="17 52">FSL K6-1030</strain>
    </source>
</reference>
<evidence type="ECO:0000313" key="9">
    <source>
        <dbReference type="EMBL" id="KZD39972.1"/>
    </source>
</evidence>
<dbReference type="Proteomes" id="UP000321735">
    <property type="component" value="Chromosome"/>
</dbReference>
<dbReference type="Proteomes" id="UP000224413">
    <property type="component" value="Unassembled WGS sequence"/>
</dbReference>
<dbReference type="EMBL" id="LOMT01000095">
    <property type="protein sequence ID" value="KXX97112.1"/>
    <property type="molecule type" value="Genomic_DNA"/>
</dbReference>
<dbReference type="Proteomes" id="UP000225766">
    <property type="component" value="Unassembled WGS sequence"/>
</dbReference>
<evidence type="ECO:0000313" key="32">
    <source>
        <dbReference type="EMBL" id="PGO78659.1"/>
    </source>
</evidence>
<dbReference type="AlphaFoldDB" id="A0A068N3J5"/>
<evidence type="ECO:0000313" key="61">
    <source>
        <dbReference type="Proteomes" id="UP000220691"/>
    </source>
</evidence>
<evidence type="ECO:0000313" key="19">
    <source>
        <dbReference type="EMBL" id="PEC22492.1"/>
    </source>
</evidence>
<dbReference type="EMBL" id="CP070339">
    <property type="protein sequence ID" value="QRY13762.1"/>
    <property type="molecule type" value="Genomic_DNA"/>
</dbReference>
<evidence type="ECO:0000313" key="11">
    <source>
        <dbReference type="EMBL" id="MBK1611249.1"/>
    </source>
</evidence>
<dbReference type="Proteomes" id="UP000461739">
    <property type="component" value="Unassembled WGS sequence"/>
</dbReference>
<evidence type="ECO:0000313" key="47">
    <source>
        <dbReference type="Proteomes" id="UP000075591"/>
    </source>
</evidence>
<reference evidence="37 75" key="12">
    <citation type="journal article" date="2019" name="Ecotoxicol. Environ. Saf.">
        <title>Microbial characterization of heavy metal resistant bacterial strains isolated from an electroplating wastewater treatment plant.</title>
        <authorList>
            <person name="Cai X."/>
            <person name="Zheng X."/>
            <person name="Zhang D."/>
            <person name="Iqbal W."/>
            <person name="Liu C."/>
            <person name="Yang B."/>
            <person name="Zhao X."/>
            <person name="Lu X."/>
            <person name="Mao Y."/>
        </authorList>
    </citation>
    <scope>NUCLEOTIDE SEQUENCE [LARGE SCALE GENOMIC DNA]</scope>
    <source>
        <strain evidence="37 75">Co1-1</strain>
    </source>
</reference>
<dbReference type="EMBL" id="LCYI01000004">
    <property type="protein sequence ID" value="KLA33414.1"/>
    <property type="molecule type" value="Genomic_DNA"/>
</dbReference>
<dbReference type="Proteomes" id="UP000035214">
    <property type="component" value="Unassembled WGS sequence"/>
</dbReference>
<reference evidence="46 47" key="4">
    <citation type="submission" date="2015-12" db="EMBL/GenBank/DDBJ databases">
        <title>Bacillus cereus Group isolate.</title>
        <authorList>
            <person name="Kovac J."/>
        </authorList>
    </citation>
    <scope>NUCLEOTIDE SEQUENCE [LARGE SCALE GENOMIC DNA]</scope>
    <source>
        <strain evidence="8 46">FSL K6-0073</strain>
        <strain evidence="7 47">FSL W8-0275</strain>
    </source>
</reference>
<dbReference type="Proteomes" id="UP000323321">
    <property type="component" value="Unassembled WGS sequence"/>
</dbReference>
<evidence type="ECO:0000313" key="70">
    <source>
        <dbReference type="Proteomes" id="UP000225766"/>
    </source>
</evidence>
<evidence type="ECO:0000313" key="62">
    <source>
        <dbReference type="Proteomes" id="UP000220900"/>
    </source>
</evidence>
<evidence type="ECO:0000313" key="14">
    <source>
        <dbReference type="EMBL" id="MDN4871779.1"/>
    </source>
</evidence>
<reference evidence="1 76" key="11">
    <citation type="submission" date="2018-08" db="EMBL/GenBank/DDBJ databases">
        <title>Bacillus phenotypic plasticity.</title>
        <authorList>
            <person name="Hurtado E."/>
        </authorList>
    </citation>
    <scope>NUCLEOTIDE SEQUENCE [LARGE SCALE GENOMIC DNA]</scope>
    <source>
        <strain evidence="1 76">111b</strain>
    </source>
</reference>
<dbReference type="Proteomes" id="UP000253597">
    <property type="component" value="Unassembled WGS sequence"/>
</dbReference>
<evidence type="ECO:0000313" key="2">
    <source>
        <dbReference type="EMBL" id="KAB2397272.1"/>
    </source>
</evidence>
<dbReference type="Proteomes" id="UP001204643">
    <property type="component" value="Unassembled WGS sequence"/>
</dbReference>
<dbReference type="EMBL" id="NUIL01000028">
    <property type="protein sequence ID" value="PGO25732.1"/>
    <property type="molecule type" value="Genomic_DNA"/>
</dbReference>
<dbReference type="EMBL" id="JANHEB010000052">
    <property type="protein sequence ID" value="MCQ6287908.1"/>
    <property type="molecule type" value="Genomic_DNA"/>
</dbReference>
<dbReference type="EMBL" id="NTZF01000017">
    <property type="protein sequence ID" value="PES94402.1"/>
    <property type="molecule type" value="Genomic_DNA"/>
</dbReference>
<dbReference type="Proteomes" id="UP000076501">
    <property type="component" value="Unassembled WGS sequence"/>
</dbReference>
<dbReference type="Pfam" id="PF14139">
    <property type="entry name" value="YpzG"/>
    <property type="match status" value="1"/>
</dbReference>
<dbReference type="EMBL" id="NUUR01000058">
    <property type="protein sequence ID" value="PHG80167.1"/>
    <property type="molecule type" value="Genomic_DNA"/>
</dbReference>
<reference evidence="6 45" key="1">
    <citation type="submission" date="2015-02" db="EMBL/GenBank/DDBJ databases">
        <title>Evolution of B. cereus sensu lato: Distribution, horizontal transfer and duplication of chromosomal virulence genes.</title>
        <authorList>
            <person name="Boehm M.-E."/>
            <person name="Huptas C."/>
            <person name="Krey V.M."/>
            <person name="Scherer S."/>
        </authorList>
    </citation>
    <scope>NUCLEOTIDE SEQUENCE [LARGE SCALE GENOMIC DNA]</scope>
    <source>
        <strain evidence="6 45">#17</strain>
    </source>
</reference>
<evidence type="ECO:0000313" key="53">
    <source>
        <dbReference type="Proteomes" id="UP000219743"/>
    </source>
</evidence>
<evidence type="ECO:0000313" key="48">
    <source>
        <dbReference type="Proteomes" id="UP000076482"/>
    </source>
</evidence>
<dbReference type="EMBL" id="CP031778">
    <property type="protein sequence ID" value="QDZ72026.1"/>
    <property type="molecule type" value="Genomic_DNA"/>
</dbReference>
<dbReference type="Proteomes" id="UP000223777">
    <property type="component" value="Unassembled WGS sequence"/>
</dbReference>
<evidence type="ECO:0000313" key="37">
    <source>
        <dbReference type="EMBL" id="QDZ72026.1"/>
    </source>
</evidence>
<evidence type="ECO:0000313" key="35">
    <source>
        <dbReference type="EMBL" id="PGU04743.1"/>
    </source>
</evidence>
<evidence type="ECO:0000313" key="80">
    <source>
        <dbReference type="Proteomes" id="UP000477920"/>
    </source>
</evidence>
<dbReference type="EMBL" id="WBPP01000012">
    <property type="protein sequence ID" value="KAB2397272.1"/>
    <property type="molecule type" value="Genomic_DNA"/>
</dbReference>
<reference evidence="15 50" key="5">
    <citation type="submission" date="2016-10" db="EMBL/GenBank/DDBJ databases">
        <title>Draft Genome Sequence of one Bacillus cereus strain isolated from pooled breast milk.</title>
        <authorList>
            <person name="Woudstra C."/>
            <person name="Chamoin A."/>
            <person name="Gentil S."/>
            <person name="Rambeloson T."/>
            <person name="Delannoye S."/>
            <person name="Heinnekine J.A."/>
            <person name="Herbin S."/>
            <person name="Fach P."/>
        </authorList>
    </citation>
    <scope>NUCLEOTIDE SEQUENCE [LARGE SCALE GENOMIC DNA]</scope>
    <source>
        <strain evidence="15 50">16SBCL1279</strain>
    </source>
</reference>
<dbReference type="Proteomes" id="UP000220691">
    <property type="component" value="Unassembled WGS sequence"/>
</dbReference>
<evidence type="ECO:0000313" key="74">
    <source>
        <dbReference type="Proteomes" id="UP000309400"/>
    </source>
</evidence>
<dbReference type="RefSeq" id="WP_000122093.1">
    <property type="nucleotide sequence ID" value="NZ_AP022857.1"/>
</dbReference>
<dbReference type="EMBL" id="JAEFBZ010000001">
    <property type="protein sequence ID" value="MBK1611249.1"/>
    <property type="molecule type" value="Genomic_DNA"/>
</dbReference>
<evidence type="ECO:0000313" key="6">
    <source>
        <dbReference type="EMBL" id="KMP17220.1"/>
    </source>
</evidence>
<dbReference type="Proteomes" id="UP000475765">
    <property type="component" value="Unassembled WGS sequence"/>
</dbReference>
<dbReference type="Proteomes" id="UP001197806">
    <property type="component" value="Unassembled WGS sequence"/>
</dbReference>
<dbReference type="EMBL" id="NTXW01000038">
    <property type="protein sequence ID" value="PEQ84467.1"/>
    <property type="molecule type" value="Genomic_DNA"/>
</dbReference>
<evidence type="ECO:0000313" key="81">
    <source>
        <dbReference type="Proteomes" id="UP000613452"/>
    </source>
</evidence>
<evidence type="ECO:0000313" key="4">
    <source>
        <dbReference type="EMBL" id="KAB2500714.1"/>
    </source>
</evidence>
<dbReference type="PATRIC" id="fig|1396.420.peg.591"/>
<evidence type="ECO:0000313" key="27">
    <source>
        <dbReference type="EMBL" id="PFF46896.1"/>
    </source>
</evidence>
<evidence type="ECO:0000313" key="5">
    <source>
        <dbReference type="EMBL" id="KLA33414.1"/>
    </source>
</evidence>
<dbReference type="EMBL" id="QNGD03000011">
    <property type="protein sequence ID" value="RWQ71810.1"/>
    <property type="molecule type" value="Genomic_DNA"/>
</dbReference>
<dbReference type="EMBL" id="MUAU01000091">
    <property type="protein sequence ID" value="OOR72994.1"/>
    <property type="molecule type" value="Genomic_DNA"/>
</dbReference>
<evidence type="ECO:0000313" key="40">
    <source>
        <dbReference type="EMBL" id="RWQ71810.1"/>
    </source>
</evidence>
<evidence type="ECO:0000313" key="72">
    <source>
        <dbReference type="Proteomes" id="UP000253597"/>
    </source>
</evidence>
<dbReference type="Proteomes" id="UP000219922">
    <property type="component" value="Unassembled WGS sequence"/>
</dbReference>
<evidence type="ECO:0000313" key="13">
    <source>
        <dbReference type="EMBL" id="MCQ6287908.1"/>
    </source>
</evidence>
<dbReference type="KEGG" id="bcef:BcrFT9_00477"/>
<evidence type="ECO:0000313" key="49">
    <source>
        <dbReference type="Proteomes" id="UP000076501"/>
    </source>
</evidence>
<evidence type="ECO:0000313" key="45">
    <source>
        <dbReference type="Proteomes" id="UP000036243"/>
    </source>
</evidence>
<evidence type="ECO:0000313" key="63">
    <source>
        <dbReference type="Proteomes" id="UP000221438"/>
    </source>
</evidence>
<dbReference type="EMBL" id="WBPI01000013">
    <property type="protein sequence ID" value="KAB2448646.1"/>
    <property type="molecule type" value="Genomic_DNA"/>
</dbReference>
<dbReference type="Proteomes" id="UP001175137">
    <property type="component" value="Unassembled WGS sequence"/>
</dbReference>
<evidence type="ECO:0000313" key="55">
    <source>
        <dbReference type="Proteomes" id="UP000219922"/>
    </source>
</evidence>
<dbReference type="EMBL" id="NVLK01000019">
    <property type="protein sequence ID" value="PEC22492.1"/>
    <property type="molecule type" value="Genomic_DNA"/>
</dbReference>
<dbReference type="Proteomes" id="UP000190641">
    <property type="component" value="Unassembled WGS sequence"/>
</dbReference>
<dbReference type="Proteomes" id="UP000184161">
    <property type="component" value="Unassembled WGS sequence"/>
</dbReference>
<dbReference type="OrthoDB" id="2454841at2"/>
<accession>A0A068N3J5</accession>
<dbReference type="Proteomes" id="UP000220226">
    <property type="component" value="Unassembled WGS sequence"/>
</dbReference>
<dbReference type="Proteomes" id="UP000613452">
    <property type="component" value="Unassembled WGS sequence"/>
</dbReference>
<dbReference type="Proteomes" id="UP000220006">
    <property type="component" value="Unassembled WGS sequence"/>
</dbReference>
<dbReference type="Proteomes" id="UP000219743">
    <property type="component" value="Unassembled WGS sequence"/>
</dbReference>
<reference evidence="41 73" key="13">
    <citation type="journal article" date="2019" name="Environ. Microbiol.">
        <title>An active ?-lactamase is a part of an orchestrated cell wall stress resistance network of Bacillus subtilis and related rhizosphere species.</title>
        <authorList>
            <person name="Bucher T."/>
            <person name="Keren-Paz A."/>
            <person name="Hausser J."/>
            <person name="Olender T."/>
            <person name="Cytryn E."/>
            <person name="Kolodkin-Gal I."/>
        </authorList>
    </citation>
    <scope>NUCLEOTIDE SEQUENCE [LARGE SCALE GENOMIC DNA]</scope>
    <source>
        <strain evidence="41 73">I32</strain>
    </source>
</reference>
<evidence type="ECO:0000313" key="7">
    <source>
        <dbReference type="EMBL" id="KXX97112.1"/>
    </source>
</evidence>
<reference evidence="16 51" key="6">
    <citation type="submission" date="2016-11" db="EMBL/GenBank/DDBJ databases">
        <title>Identification of Bacillus cereus isolated from egg-white.</title>
        <authorList>
            <person name="Soni A."/>
            <person name="Oey I."/>
            <person name="Silcock P."/>
            <person name="Bremer P."/>
        </authorList>
    </citation>
    <scope>NUCLEOTIDE SEQUENCE [LARGE SCALE GENOMIC DNA]</scope>
    <source>
        <strain evidence="16 51">NZAS03</strain>
    </source>
</reference>
<reference evidence="13" key="20">
    <citation type="submission" date="2022-07" db="EMBL/GenBank/DDBJ databases">
        <title>Identification and characterization of Bacillus thuringiensis and other Bacillus cereus group isolates from spinach by whole genome sequencing.</title>
        <authorList>
            <person name="Zao X."/>
            <person name="Zervas A."/>
            <person name="Hendriks M."/>
            <person name="Rajkovic A."/>
            <person name="Van Overbeek L."/>
            <person name="Hendriksen N.B."/>
            <person name="Uyttendaele M."/>
        </authorList>
    </citation>
    <scope>NUCLEOTIDE SEQUENCE</scope>
    <source>
        <strain evidence="13">781001F-1</strain>
    </source>
</reference>
<dbReference type="EMBL" id="LOMO01000101">
    <property type="protein sequence ID" value="KXY39064.1"/>
    <property type="molecule type" value="Genomic_DNA"/>
</dbReference>
<evidence type="ECO:0000313" key="54">
    <source>
        <dbReference type="Proteomes" id="UP000219869"/>
    </source>
</evidence>
<evidence type="ECO:0000313" key="1">
    <source>
        <dbReference type="EMBL" id="KAA6467121.1"/>
    </source>
</evidence>
<reference evidence="11 81" key="18">
    <citation type="submission" date="2020-12" db="EMBL/GenBank/DDBJ databases">
        <title>Genome assembly for a thermostable protease producing Bacillus cereus MAKP1 strain isolated from chicken gut.</title>
        <authorList>
            <person name="Malaviya A."/>
        </authorList>
    </citation>
    <scope>NUCLEOTIDE SEQUENCE [LARGE SCALE GENOMIC DNA]</scope>
    <source>
        <strain evidence="11 81">MAKP1</strain>
    </source>
</reference>
<proteinExistence type="predicted"/>
<dbReference type="Proteomes" id="UP000036243">
    <property type="component" value="Unassembled WGS sequence"/>
</dbReference>
<dbReference type="Proteomes" id="UP000464780">
    <property type="component" value="Chromosome"/>
</dbReference>
<dbReference type="Proteomes" id="UP000225135">
    <property type="component" value="Unassembled WGS sequence"/>
</dbReference>
<evidence type="ECO:0000313" key="39">
    <source>
        <dbReference type="EMBL" id="QRY13762.1"/>
    </source>
</evidence>
<evidence type="ECO:0000313" key="73">
    <source>
        <dbReference type="Proteomes" id="UP000308444"/>
    </source>
</evidence>
<evidence type="ECO:0000313" key="16">
    <source>
        <dbReference type="EMBL" id="OKA35505.1"/>
    </source>
</evidence>
<dbReference type="EMBL" id="NTRC01000029">
    <property type="protein sequence ID" value="PFD17298.1"/>
    <property type="molecule type" value="Genomic_DNA"/>
</dbReference>
<reference evidence="43" key="21">
    <citation type="submission" date="2023-02" db="EMBL/GenBank/DDBJ databases">
        <title>Complete Genome Sequence of Bacillus cereus sensu lato isolate BC38B from pepper closely related to the Bacillus anthracis clade.</title>
        <authorList>
            <person name="Abdelli M."/>
            <person name="Cerar Kisek T."/>
            <person name="Falaise C."/>
            <person name="Cumont A."/>
            <person name="Giraud M."/>
            <person name="Chatoux J."/>
            <person name="Rogee S."/>
            <person name="Dadvisard M."/>
            <person name="Larigauderie G."/>
            <person name="Raynaud F."/>
            <person name="Godic Torkar K."/>
            <person name="Ramisse V."/>
        </authorList>
    </citation>
    <scope>NUCLEOTIDE SEQUENCE</scope>
    <source>
        <strain evidence="43">BC38B</strain>
    </source>
</reference>
<dbReference type="EMBL" id="NUAN01000067">
    <property type="protein sequence ID" value="PEN98255.1"/>
    <property type="molecule type" value="Genomic_DNA"/>
</dbReference>
<reference evidence="38 78" key="10">
    <citation type="submission" date="2018-03" db="EMBL/GenBank/DDBJ databases">
        <title>The complete genome of bacterial strain SGAir0260.</title>
        <authorList>
            <person name="Schuster S.C."/>
        </authorList>
    </citation>
    <scope>NUCLEOTIDE SEQUENCE [LARGE SCALE GENOMIC DNA]</scope>
    <source>
        <strain evidence="38 78">SGAir0260</strain>
    </source>
</reference>
<reference evidence="14" key="22">
    <citation type="submission" date="2023-07" db="EMBL/GenBank/DDBJ databases">
        <title>Complete genome sequence of Bacillus cereus SRCM126073 isolated from soil.</title>
        <authorList>
            <person name="Yang H.-G."/>
            <person name="Ryu M.-S."/>
            <person name="Ha G.-S."/>
            <person name="Yang H.-J."/>
            <person name="Jeong D.-Y."/>
        </authorList>
    </citation>
    <scope>NUCLEOTIDE SEQUENCE</scope>
    <source>
        <strain evidence="14">SRCM126073</strain>
    </source>
</reference>
<dbReference type="Proteomes" id="UP000223834">
    <property type="component" value="Unassembled WGS sequence"/>
</dbReference>
<evidence type="ECO:0000313" key="20">
    <source>
        <dbReference type="EMBL" id="PEN98255.1"/>
    </source>
</evidence>
<evidence type="ECO:0000313" key="51">
    <source>
        <dbReference type="Proteomes" id="UP000186535"/>
    </source>
</evidence>
<reference evidence="42 74" key="15">
    <citation type="submission" date="2019-06" db="EMBL/GenBank/DDBJ databases">
        <title>Biocontrol Bacillus strains from Vietnam.</title>
        <authorList>
            <person name="Borriss R."/>
            <person name="Lasch P."/>
            <person name="Thanh Tam L.T."/>
        </authorList>
    </citation>
    <scope>NUCLEOTIDE SEQUENCE [LARGE SCALE GENOMIC DNA]</scope>
    <source>
        <strain evidence="42 74">A8</strain>
    </source>
</reference>
<dbReference type="Proteomes" id="UP000477920">
    <property type="component" value="Unassembled WGS sequence"/>
</dbReference>
<reference evidence="5 44" key="2">
    <citation type="submission" date="2015-04" db="EMBL/GenBank/DDBJ databases">
        <title>Draft Genome Sequences of Eight Spore-Forming Food Isolates of Bacillus cereus Genome sequencing.</title>
        <authorList>
            <person name="Krawcyk A.O."/>
            <person name="de Jong A."/>
            <person name="Eijlander R.T."/>
            <person name="Berendsen E.M."/>
            <person name="Holsappel S."/>
            <person name="Wells-Bennik M."/>
            <person name="Kuipers O.P."/>
        </authorList>
    </citation>
    <scope>NUCLEOTIDE SEQUENCE [LARGE SCALE GENOMIC DNA]</scope>
    <source>
        <strain evidence="5 44">B4077</strain>
    </source>
</reference>
<dbReference type="InterPro" id="IPR025413">
    <property type="entry name" value="YpzG-like"/>
</dbReference>
<dbReference type="EMBL" id="WBPB01000014">
    <property type="protein sequence ID" value="KAB2500714.1"/>
    <property type="molecule type" value="Genomic_DNA"/>
</dbReference>
<evidence type="ECO:0000313" key="41">
    <source>
        <dbReference type="EMBL" id="TKJ01287.1"/>
    </source>
</evidence>
<dbReference type="OMA" id="HAQVNGE"/>
<dbReference type="Proteomes" id="UP000226257">
    <property type="component" value="Unassembled WGS sequence"/>
</dbReference>
<dbReference type="Proteomes" id="UP000224076">
    <property type="component" value="Unassembled WGS sequence"/>
</dbReference>
<dbReference type="EMBL" id="JYFW01000022">
    <property type="protein sequence ID" value="KMP17220.1"/>
    <property type="molecule type" value="Genomic_DNA"/>
</dbReference>
<dbReference type="Proteomes" id="UP000075476">
    <property type="component" value="Unassembled WGS sequence"/>
</dbReference>
<dbReference type="EMBL" id="QSMZ01000009">
    <property type="protein sequence ID" value="KAA6467121.1"/>
    <property type="molecule type" value="Genomic_DNA"/>
</dbReference>
<evidence type="ECO:0000313" key="30">
    <source>
        <dbReference type="EMBL" id="PFV02218.1"/>
    </source>
</evidence>
<sequence>MSYRDRLDSRSELFNHTWTRPKHAKAQVNGQTQQTQSLIILANECKKRQF</sequence>
<evidence type="ECO:0000313" key="29">
    <source>
        <dbReference type="EMBL" id="PFU43493.1"/>
    </source>
</evidence>
<evidence type="ECO:0000313" key="34">
    <source>
        <dbReference type="EMBL" id="PGS81384.1"/>
    </source>
</evidence>
<protein>
    <submittedName>
        <fullName evidence="21">YpzG family protein</fullName>
    </submittedName>
</protein>
<reference evidence="40 72" key="14">
    <citation type="submission" date="2019-01" db="EMBL/GenBank/DDBJ databases">
        <title>Draft genome sequence of heavy metal resistant Bacillus cereus NWUAB01.</title>
        <authorList>
            <person name="Babalola O."/>
            <person name="Aremu B.R."/>
            <person name="Ayangbenro A.S."/>
        </authorList>
    </citation>
    <scope>NUCLEOTIDE SEQUENCE [LARGE SCALE GENOMIC DNA]</scope>
    <source>
        <strain evidence="40 72">NWUAB01</strain>
    </source>
</reference>
<dbReference type="EMBL" id="NTQT01000040">
    <property type="protein sequence ID" value="PFC70315.1"/>
    <property type="molecule type" value="Genomic_DNA"/>
</dbReference>
<evidence type="ECO:0000313" key="79">
    <source>
        <dbReference type="Proteomes" id="UP000475765"/>
    </source>
</evidence>
<dbReference type="Proteomes" id="UP000220210">
    <property type="component" value="Unassembled WGS sequence"/>
</dbReference>
<dbReference type="EMBL" id="MLYK01000061">
    <property type="protein sequence ID" value="OJS93435.1"/>
    <property type="molecule type" value="Genomic_DNA"/>
</dbReference>
<evidence type="ECO:0000313" key="66">
    <source>
        <dbReference type="Proteomes" id="UP000224076"/>
    </source>
</evidence>
<evidence type="ECO:0000313" key="3">
    <source>
        <dbReference type="EMBL" id="KAB2448646.1"/>
    </source>
</evidence>
<dbReference type="EMBL" id="VDDR01000016">
    <property type="protein sequence ID" value="TNB94162.1"/>
    <property type="molecule type" value="Genomic_DNA"/>
</dbReference>
<dbReference type="EMBL" id="LJKA01000012">
    <property type="protein sequence ID" value="KZD39972.1"/>
    <property type="molecule type" value="Genomic_DNA"/>
</dbReference>
<name>A0A068N3J5_BACCE</name>
<dbReference type="EMBL" id="NVDQ01000042">
    <property type="protein sequence ID" value="PFV02218.1"/>
    <property type="molecule type" value="Genomic_DNA"/>
</dbReference>
<dbReference type="EMBL" id="NUJQ01000002">
    <property type="protein sequence ID" value="PGQ12134.1"/>
    <property type="molecule type" value="Genomic_DNA"/>
</dbReference>
<dbReference type="EMBL" id="NTRR01000079">
    <property type="protein sequence ID" value="PFE07945.1"/>
    <property type="molecule type" value="Genomic_DNA"/>
</dbReference>
<dbReference type="Proteomes" id="UP000663613">
    <property type="component" value="Chromosome"/>
</dbReference>
<evidence type="ECO:0000313" key="21">
    <source>
        <dbReference type="EMBL" id="PEQ84467.1"/>
    </source>
</evidence>
<evidence type="ECO:0000313" key="50">
    <source>
        <dbReference type="Proteomes" id="UP000184161"/>
    </source>
</evidence>
<evidence type="ECO:0000313" key="60">
    <source>
        <dbReference type="Proteomes" id="UP000220635"/>
    </source>
</evidence>
<evidence type="ECO:0000313" key="68">
    <source>
        <dbReference type="Proteomes" id="UP000224413"/>
    </source>
</evidence>
<dbReference type="EMBL" id="NUIQ01000069">
    <property type="protein sequence ID" value="PGO78659.1"/>
    <property type="molecule type" value="Genomic_DNA"/>
</dbReference>
<evidence type="ECO:0000313" key="15">
    <source>
        <dbReference type="EMBL" id="OJS93435.1"/>
    </source>
</evidence>
<evidence type="ECO:0000313" key="33">
    <source>
        <dbReference type="EMBL" id="PGQ12134.1"/>
    </source>
</evidence>
<evidence type="ECO:0000313" key="38">
    <source>
        <dbReference type="EMBL" id="QHV43098.1"/>
    </source>
</evidence>
<reference evidence="77 79" key="16">
    <citation type="submission" date="2019-10" db="EMBL/GenBank/DDBJ databases">
        <title>Bacillus from the desert of Cuatro Cinegas, Coahuila.</title>
        <authorList>
            <person name="Olmedo-Alvarez G."/>
            <person name="Saldana S."/>
            <person name="Barcelo D."/>
        </authorList>
    </citation>
    <scope>NUCLEOTIDE SEQUENCE [LARGE SCALE GENOMIC DNA]</scope>
    <source>
        <strain evidence="4 80">CH101a_3T</strain>
        <strain evidence="3 77">CH316_11T</strain>
        <strain evidence="2 79">CH417_13T</strain>
    </source>
</reference>
<dbReference type="Proteomes" id="UP000308444">
    <property type="component" value="Unassembled WGS sequence"/>
</dbReference>
<dbReference type="Proteomes" id="UP000186535">
    <property type="component" value="Unassembled WGS sequence"/>
</dbReference>
<evidence type="ECO:0000313" key="77">
    <source>
        <dbReference type="Proteomes" id="UP000461739"/>
    </source>
</evidence>
<evidence type="ECO:0000313" key="23">
    <source>
        <dbReference type="EMBL" id="PEW00504.1"/>
    </source>
</evidence>
<dbReference type="Proteomes" id="UP000075591">
    <property type="component" value="Unassembled WGS sequence"/>
</dbReference>